<reference evidence="3 4" key="1">
    <citation type="submission" date="2024-09" db="EMBL/GenBank/DDBJ databases">
        <title>Floridaenema gen nov. (Aerosakkonemataceae, Aerosakkonematales ord. nov., Cyanobacteria) from benthic tropical and subtropical fresh waters, with the description of four new species.</title>
        <authorList>
            <person name="Moretto J.A."/>
            <person name="Berthold D.E."/>
            <person name="Lefler F.W."/>
            <person name="Huang I.-S."/>
            <person name="Laughinghouse H. IV."/>
        </authorList>
    </citation>
    <scope>NUCLEOTIDE SEQUENCE [LARGE SCALE GENOMIC DNA]</scope>
    <source>
        <strain evidence="3 4">BLCC-F167</strain>
    </source>
</reference>
<keyword evidence="4" id="KW-1185">Reference proteome</keyword>
<accession>A0ABV4WVE8</accession>
<feature type="signal peptide" evidence="1">
    <location>
        <begin position="1"/>
        <end position="32"/>
    </location>
</feature>
<protein>
    <submittedName>
        <fullName evidence="3">PEP-CTERM sorting domain-containing protein</fullName>
    </submittedName>
</protein>
<dbReference type="Proteomes" id="UP001576780">
    <property type="component" value="Unassembled WGS sequence"/>
</dbReference>
<sequence length="263" mass="27312">MSKFSIKNYWQIGLFLTALSGTAFINAGSAKAATFSLGGYTWDSANSVVGGSIVSGSQNISGFAASFVENQTVGSILGFGSNTSVDLGNSTNRGVIELNWGEGKSLANATGKDFVVYENGSATFGNLGGPEAFAVAVRKVGQNTFSEFLYQFSSGFEPSVFATGFDLSDFGLGENEEIDAIRIMNLIATDKVSNTDGQGFVGGNFAPQTGSQGSGNYESDKFDADITYVVGLNSPKSVPEPTSILSLVALGAIGITAKLVRKT</sequence>
<dbReference type="RefSeq" id="WP_413281362.1">
    <property type="nucleotide sequence ID" value="NZ_JBHFNT010000292.1"/>
</dbReference>
<proteinExistence type="predicted"/>
<dbReference type="InterPro" id="IPR013424">
    <property type="entry name" value="Ice-binding_C"/>
</dbReference>
<evidence type="ECO:0000313" key="3">
    <source>
        <dbReference type="EMBL" id="MFB2839074.1"/>
    </source>
</evidence>
<feature type="domain" description="Ice-binding protein C-terminal" evidence="2">
    <location>
        <begin position="237"/>
        <end position="261"/>
    </location>
</feature>
<name>A0ABV4WVE8_9CYAN</name>
<gene>
    <name evidence="3" type="ORF">ACE1CA_31670</name>
</gene>
<dbReference type="Pfam" id="PF07589">
    <property type="entry name" value="PEP-CTERM"/>
    <property type="match status" value="1"/>
</dbReference>
<comment type="caution">
    <text evidence="3">The sequence shown here is derived from an EMBL/GenBank/DDBJ whole genome shotgun (WGS) entry which is preliminary data.</text>
</comment>
<feature type="chain" id="PRO_5045494236" evidence="1">
    <location>
        <begin position="33"/>
        <end position="263"/>
    </location>
</feature>
<keyword evidence="1" id="KW-0732">Signal</keyword>
<evidence type="ECO:0000256" key="1">
    <source>
        <dbReference type="SAM" id="SignalP"/>
    </source>
</evidence>
<organism evidence="3 4">
    <name type="scientific">Floridaenema evergladense BLCC-F167</name>
    <dbReference type="NCBI Taxonomy" id="3153639"/>
    <lineage>
        <taxon>Bacteria</taxon>
        <taxon>Bacillati</taxon>
        <taxon>Cyanobacteriota</taxon>
        <taxon>Cyanophyceae</taxon>
        <taxon>Oscillatoriophycideae</taxon>
        <taxon>Aerosakkonematales</taxon>
        <taxon>Aerosakkonemataceae</taxon>
        <taxon>Floridanema</taxon>
        <taxon>Floridanema evergladense</taxon>
    </lineage>
</organism>
<evidence type="ECO:0000313" key="4">
    <source>
        <dbReference type="Proteomes" id="UP001576780"/>
    </source>
</evidence>
<dbReference type="EMBL" id="JBHFNT010000292">
    <property type="protein sequence ID" value="MFB2839074.1"/>
    <property type="molecule type" value="Genomic_DNA"/>
</dbReference>
<evidence type="ECO:0000259" key="2">
    <source>
        <dbReference type="Pfam" id="PF07589"/>
    </source>
</evidence>